<gene>
    <name evidence="2" type="ORF">EIK79_16380</name>
</gene>
<feature type="domain" description="N-acetyltransferase" evidence="1">
    <location>
        <begin position="1"/>
        <end position="160"/>
    </location>
</feature>
<evidence type="ECO:0000313" key="3">
    <source>
        <dbReference type="Proteomes" id="UP000282322"/>
    </source>
</evidence>
<dbReference type="SUPFAM" id="SSF55729">
    <property type="entry name" value="Acyl-CoA N-acyltransferases (Nat)"/>
    <property type="match status" value="1"/>
</dbReference>
<keyword evidence="3" id="KW-1185">Reference proteome</keyword>
<dbReference type="Gene3D" id="3.40.630.30">
    <property type="match status" value="1"/>
</dbReference>
<organism evidence="2 3">
    <name type="scientific">Halocatena pleomorpha</name>
    <dbReference type="NCBI Taxonomy" id="1785090"/>
    <lineage>
        <taxon>Archaea</taxon>
        <taxon>Methanobacteriati</taxon>
        <taxon>Methanobacteriota</taxon>
        <taxon>Stenosarchaea group</taxon>
        <taxon>Halobacteria</taxon>
        <taxon>Halobacteriales</taxon>
        <taxon>Natronomonadaceae</taxon>
        <taxon>Halocatena</taxon>
    </lineage>
</organism>
<accession>A0A3P3R5C4</accession>
<comment type="caution">
    <text evidence="2">The sequence shown here is derived from an EMBL/GenBank/DDBJ whole genome shotgun (WGS) entry which is preliminary data.</text>
</comment>
<proteinExistence type="predicted"/>
<dbReference type="GO" id="GO:0016747">
    <property type="term" value="F:acyltransferase activity, transferring groups other than amino-acyl groups"/>
    <property type="evidence" value="ECO:0007669"/>
    <property type="project" value="InterPro"/>
</dbReference>
<evidence type="ECO:0000313" key="2">
    <source>
        <dbReference type="EMBL" id="RRJ28168.1"/>
    </source>
</evidence>
<name>A0A3P3R5C4_9EURY</name>
<evidence type="ECO:0000259" key="1">
    <source>
        <dbReference type="PROSITE" id="PS51186"/>
    </source>
</evidence>
<dbReference type="InterPro" id="IPR000182">
    <property type="entry name" value="GNAT_dom"/>
</dbReference>
<dbReference type="Pfam" id="PF00583">
    <property type="entry name" value="Acetyltransf_1"/>
    <property type="match status" value="1"/>
</dbReference>
<sequence length="160" mass="17377">MIRNAVPADQSALETIQRDSLASPWPELLDTAVQALDLDLKGPLCLVATPSESNTPVGYVLAVEGHPPEESDSYEGTEGQCYVAEIAVAADHRRERYGSALLTAVVDRTDAEEVVLTARANADATRSFYIANSFRVVERLSGYYDSDGEPEDGLLFSKRV</sequence>
<dbReference type="OrthoDB" id="87545at2157"/>
<dbReference type="EMBL" id="RRCH01000040">
    <property type="protein sequence ID" value="RRJ28168.1"/>
    <property type="molecule type" value="Genomic_DNA"/>
</dbReference>
<protein>
    <submittedName>
        <fullName evidence="2">N-acetyltransferase</fullName>
    </submittedName>
</protein>
<dbReference type="CDD" id="cd04301">
    <property type="entry name" value="NAT_SF"/>
    <property type="match status" value="1"/>
</dbReference>
<dbReference type="AlphaFoldDB" id="A0A3P3R5C4"/>
<dbReference type="PROSITE" id="PS51186">
    <property type="entry name" value="GNAT"/>
    <property type="match status" value="1"/>
</dbReference>
<dbReference type="InterPro" id="IPR016181">
    <property type="entry name" value="Acyl_CoA_acyltransferase"/>
</dbReference>
<dbReference type="Proteomes" id="UP000282322">
    <property type="component" value="Unassembled WGS sequence"/>
</dbReference>
<dbReference type="RefSeq" id="WP_124956633.1">
    <property type="nucleotide sequence ID" value="NZ_RRCH01000040.1"/>
</dbReference>
<reference evidence="2 3" key="1">
    <citation type="submission" date="2018-11" db="EMBL/GenBank/DDBJ databases">
        <title>Taxonoimc description of Halomarina strain SPP-AMP-1.</title>
        <authorList>
            <person name="Pal Y."/>
            <person name="Srinivasana K."/>
            <person name="Verma A."/>
            <person name="Kumar P."/>
        </authorList>
    </citation>
    <scope>NUCLEOTIDE SEQUENCE [LARGE SCALE GENOMIC DNA]</scope>
    <source>
        <strain evidence="2 3">SPP-AMP-1</strain>
    </source>
</reference>